<reference evidence="1 2" key="1">
    <citation type="journal article" date="2013" name="PLoS Genet.">
        <title>A gene transfer agent and a dynamic repertoire of secretion systems hold the keys to the explosive radiation of the emerging pathogen Bartonella.</title>
        <authorList>
            <person name="Guy L."/>
            <person name="Nystedt B."/>
            <person name="Toft C."/>
            <person name="Zaremba-Niedzwiedzka K."/>
            <person name="Berglund E.C."/>
            <person name="Granberg F."/>
            <person name="Naslund K."/>
            <person name="Eriksson A.S."/>
            <person name="Andersson S.G."/>
        </authorList>
    </citation>
    <scope>NUCLEOTIDE SEQUENCE [LARGE SCALE GENOMIC DNA]</scope>
    <source>
        <strain evidence="1 2">91-4</strain>
    </source>
</reference>
<gene>
    <name evidence="1" type="ORF">BBbe_10520</name>
</gene>
<dbReference type="InterPro" id="IPR011050">
    <property type="entry name" value="Pectin_lyase_fold/virulence"/>
</dbReference>
<evidence type="ECO:0000313" key="2">
    <source>
        <dbReference type="Proteomes" id="UP000014038"/>
    </source>
</evidence>
<organism evidence="1 2">
    <name type="scientific">Bartonella bovis 91-4</name>
    <dbReference type="NCBI Taxonomy" id="1094491"/>
    <lineage>
        <taxon>Bacteria</taxon>
        <taxon>Pseudomonadati</taxon>
        <taxon>Pseudomonadota</taxon>
        <taxon>Alphaproteobacteria</taxon>
        <taxon>Hyphomicrobiales</taxon>
        <taxon>Bartonellaceae</taxon>
        <taxon>Bartonella</taxon>
    </lineage>
</organism>
<accession>N6UJV0</accession>
<dbReference type="AlphaFoldDB" id="N6UJV0"/>
<evidence type="ECO:0000313" key="1">
    <source>
        <dbReference type="EMBL" id="ENN90498.1"/>
    </source>
</evidence>
<dbReference type="HOGENOM" id="CLU_1638872_0_0_5"/>
<dbReference type="RefSeq" id="WP_010701563.1">
    <property type="nucleotide sequence ID" value="NZ_CM001844.1"/>
</dbReference>
<comment type="caution">
    <text evidence="1">The sequence shown here is derived from an EMBL/GenBank/DDBJ whole genome shotgun (WGS) entry which is preliminary data.</text>
</comment>
<keyword evidence="2" id="KW-1185">Reference proteome</keyword>
<dbReference type="Gene3D" id="2.160.20.20">
    <property type="match status" value="1"/>
</dbReference>
<protein>
    <recommendedName>
        <fullName evidence="3">Right handed beta helix domain-containing protein</fullName>
    </recommendedName>
</protein>
<proteinExistence type="predicted"/>
<evidence type="ECO:0008006" key="3">
    <source>
        <dbReference type="Google" id="ProtNLM"/>
    </source>
</evidence>
<dbReference type="STRING" id="1094491.BBbe_10520"/>
<dbReference type="EMBL" id="AGWA01000018">
    <property type="protein sequence ID" value="ENN90498.1"/>
    <property type="molecule type" value="Genomic_DNA"/>
</dbReference>
<dbReference type="InterPro" id="IPR012332">
    <property type="entry name" value="Autotransporter_pectin_lyase_C"/>
</dbReference>
<dbReference type="SUPFAM" id="SSF51126">
    <property type="entry name" value="Pectin lyase-like"/>
    <property type="match status" value="1"/>
</dbReference>
<sequence length="171" mass="17687">MDGAGKIDATVMGLKIVGSGGMGVRVQNETGTMTLMGVEIEGFKMGVNAQSGTVKINGESTITVEANGTGIMVSGSGATVKMMEGTVTFEGAGHGVKASGEATADLTKVTITGEGSGKGVWMDGKTLEITNVDVLNVFVGQNRKSNRKIVTFIRLRKRGCTILVIIKCSLL</sequence>
<dbReference type="PATRIC" id="fig|1094491.5.peg.1146"/>
<name>N6UJV0_9HYPH</name>
<dbReference type="Proteomes" id="UP000014038">
    <property type="component" value="Chromosome"/>
</dbReference>